<evidence type="ECO:0000313" key="1">
    <source>
        <dbReference type="EMBL" id="KAG1816087.1"/>
    </source>
</evidence>
<sequence>MQLIIKSIQVKTTSLGKILPNKYFVVMFALFCNREPSPPSNTLAPYGGPYFPFISYEDNM</sequence>
<dbReference type="AlphaFoldDB" id="A0A9P7JDE1"/>
<dbReference type="EMBL" id="JABBWG010000017">
    <property type="protein sequence ID" value="KAG1816087.1"/>
    <property type="molecule type" value="Genomic_DNA"/>
</dbReference>
<name>A0A9P7JDE1_9AGAM</name>
<organism evidence="1 2">
    <name type="scientific">Suillus subaureus</name>
    <dbReference type="NCBI Taxonomy" id="48587"/>
    <lineage>
        <taxon>Eukaryota</taxon>
        <taxon>Fungi</taxon>
        <taxon>Dikarya</taxon>
        <taxon>Basidiomycota</taxon>
        <taxon>Agaricomycotina</taxon>
        <taxon>Agaricomycetes</taxon>
        <taxon>Agaricomycetidae</taxon>
        <taxon>Boletales</taxon>
        <taxon>Suillineae</taxon>
        <taxon>Suillaceae</taxon>
        <taxon>Suillus</taxon>
    </lineage>
</organism>
<dbReference type="GeneID" id="64629721"/>
<keyword evidence="2" id="KW-1185">Reference proteome</keyword>
<accession>A0A9P7JDE1</accession>
<reference evidence="1" key="1">
    <citation type="journal article" date="2020" name="New Phytol.">
        <title>Comparative genomics reveals dynamic genome evolution in host specialist ectomycorrhizal fungi.</title>
        <authorList>
            <person name="Lofgren L.A."/>
            <person name="Nguyen N.H."/>
            <person name="Vilgalys R."/>
            <person name="Ruytinx J."/>
            <person name="Liao H.L."/>
            <person name="Branco S."/>
            <person name="Kuo A."/>
            <person name="LaButti K."/>
            <person name="Lipzen A."/>
            <person name="Andreopoulos W."/>
            <person name="Pangilinan J."/>
            <person name="Riley R."/>
            <person name="Hundley H."/>
            <person name="Na H."/>
            <person name="Barry K."/>
            <person name="Grigoriev I.V."/>
            <person name="Stajich J.E."/>
            <person name="Kennedy P.G."/>
        </authorList>
    </citation>
    <scope>NUCLEOTIDE SEQUENCE</scope>
    <source>
        <strain evidence="1">MN1</strain>
    </source>
</reference>
<evidence type="ECO:0000313" key="2">
    <source>
        <dbReference type="Proteomes" id="UP000807769"/>
    </source>
</evidence>
<dbReference type="Proteomes" id="UP000807769">
    <property type="component" value="Unassembled WGS sequence"/>
</dbReference>
<dbReference type="OrthoDB" id="9972683at2759"/>
<comment type="caution">
    <text evidence="1">The sequence shown here is derived from an EMBL/GenBank/DDBJ whole genome shotgun (WGS) entry which is preliminary data.</text>
</comment>
<protein>
    <submittedName>
        <fullName evidence="1">Uncharacterized protein</fullName>
    </submittedName>
</protein>
<gene>
    <name evidence="1" type="ORF">BJ212DRAFT_1356334</name>
</gene>
<proteinExistence type="predicted"/>
<dbReference type="RefSeq" id="XP_041192893.1">
    <property type="nucleotide sequence ID" value="XM_041335704.1"/>
</dbReference>